<evidence type="ECO:0000313" key="1">
    <source>
        <dbReference type="EMBL" id="SMQ50396.1"/>
    </source>
</evidence>
<proteinExistence type="predicted"/>
<keyword evidence="2" id="KW-1185">Reference proteome</keyword>
<dbReference type="Proteomes" id="UP000215127">
    <property type="component" value="Chromosome 4"/>
</dbReference>
<organism evidence="1 2">
    <name type="scientific">Zymoseptoria tritici (strain ST99CH_3D7)</name>
    <dbReference type="NCBI Taxonomy" id="1276538"/>
    <lineage>
        <taxon>Eukaryota</taxon>
        <taxon>Fungi</taxon>
        <taxon>Dikarya</taxon>
        <taxon>Ascomycota</taxon>
        <taxon>Pezizomycotina</taxon>
        <taxon>Dothideomycetes</taxon>
        <taxon>Dothideomycetidae</taxon>
        <taxon>Mycosphaerellales</taxon>
        <taxon>Mycosphaerellaceae</taxon>
        <taxon>Zymoseptoria</taxon>
    </lineage>
</organism>
<protein>
    <submittedName>
        <fullName evidence="1">Uncharacterized protein</fullName>
    </submittedName>
</protein>
<sequence>MIGTLTGLQWMIYDSFKISIRGPADDEGWESGGGEEVEHWRHMMGGRVCMVRASWEQQSWEQNMASSADSV</sequence>
<dbReference type="EMBL" id="LT853695">
    <property type="protein sequence ID" value="SMQ50396.1"/>
    <property type="molecule type" value="Genomic_DNA"/>
</dbReference>
<accession>A0A1X7RSM4</accession>
<reference evidence="1 2" key="1">
    <citation type="submission" date="2016-06" db="EMBL/GenBank/DDBJ databases">
        <authorList>
            <person name="Kjaerup R.B."/>
            <person name="Dalgaard T.S."/>
            <person name="Juul-Madsen H.R."/>
        </authorList>
    </citation>
    <scope>NUCLEOTIDE SEQUENCE [LARGE SCALE GENOMIC DNA]</scope>
</reference>
<dbReference type="AlphaFoldDB" id="A0A1X7RSM4"/>
<evidence type="ECO:0000313" key="2">
    <source>
        <dbReference type="Proteomes" id="UP000215127"/>
    </source>
</evidence>
<gene>
    <name evidence="1" type="ORF">ZT3D7_G5549</name>
</gene>
<name>A0A1X7RSM4_ZYMT9</name>